<evidence type="ECO:0000313" key="6">
    <source>
        <dbReference type="EMBL" id="GAA1702424.1"/>
    </source>
</evidence>
<gene>
    <name evidence="6" type="ORF">GCM10009831_09530</name>
</gene>
<dbReference type="PANTHER" id="PTHR32182">
    <property type="entry name" value="DNA REPLICATION AND REPAIR PROTEIN RECF"/>
    <property type="match status" value="1"/>
</dbReference>
<evidence type="ECO:0000256" key="1">
    <source>
        <dbReference type="ARBA" id="ARBA00022763"/>
    </source>
</evidence>
<evidence type="ECO:0000256" key="4">
    <source>
        <dbReference type="SAM" id="Coils"/>
    </source>
</evidence>
<dbReference type="InterPro" id="IPR054787">
    <property type="entry name" value="TrlF_ATPase"/>
</dbReference>
<comment type="caution">
    <text evidence="6">The sequence shown here is derived from an EMBL/GenBank/DDBJ whole genome shotgun (WGS) entry which is preliminary data.</text>
</comment>
<dbReference type="PANTHER" id="PTHR32182:SF0">
    <property type="entry name" value="DNA REPLICATION AND REPAIR PROTEIN RECF"/>
    <property type="match status" value="1"/>
</dbReference>
<dbReference type="Pfam" id="PF02463">
    <property type="entry name" value="SMC_N"/>
    <property type="match status" value="1"/>
</dbReference>
<dbReference type="Gene3D" id="3.40.50.300">
    <property type="entry name" value="P-loop containing nucleotide triphosphate hydrolases"/>
    <property type="match status" value="2"/>
</dbReference>
<evidence type="ECO:0000256" key="3">
    <source>
        <dbReference type="ARBA" id="ARBA00023236"/>
    </source>
</evidence>
<dbReference type="NCBIfam" id="NF045780">
    <property type="entry name" value="TrlF_fam_ATP"/>
    <property type="match status" value="1"/>
</dbReference>
<evidence type="ECO:0000313" key="7">
    <source>
        <dbReference type="Proteomes" id="UP001500383"/>
    </source>
</evidence>
<evidence type="ECO:0000256" key="2">
    <source>
        <dbReference type="ARBA" id="ARBA00023204"/>
    </source>
</evidence>
<keyword evidence="3" id="KW-0742">SOS response</keyword>
<feature type="coiled-coil region" evidence="4">
    <location>
        <begin position="517"/>
        <end position="544"/>
    </location>
</feature>
<feature type="coiled-coil region" evidence="4">
    <location>
        <begin position="629"/>
        <end position="687"/>
    </location>
</feature>
<accession>A0ABN2ICH4</accession>
<proteinExistence type="predicted"/>
<dbReference type="InterPro" id="IPR003395">
    <property type="entry name" value="RecF/RecN/SMC_N"/>
</dbReference>
<dbReference type="SUPFAM" id="SSF52540">
    <property type="entry name" value="P-loop containing nucleoside triphosphate hydrolases"/>
    <property type="match status" value="1"/>
</dbReference>
<keyword evidence="1" id="KW-0227">DNA damage</keyword>
<protein>
    <submittedName>
        <fullName evidence="6">AAA family ATPase</fullName>
    </submittedName>
</protein>
<name>A0ABN2ICH4_9ACTN</name>
<dbReference type="InterPro" id="IPR027417">
    <property type="entry name" value="P-loop_NTPase"/>
</dbReference>
<organism evidence="6 7">
    <name type="scientific">Dietzia cercidiphylli</name>
    <dbReference type="NCBI Taxonomy" id="498199"/>
    <lineage>
        <taxon>Bacteria</taxon>
        <taxon>Bacillati</taxon>
        <taxon>Actinomycetota</taxon>
        <taxon>Actinomycetes</taxon>
        <taxon>Mycobacteriales</taxon>
        <taxon>Dietziaceae</taxon>
        <taxon>Dietzia</taxon>
    </lineage>
</organism>
<dbReference type="Proteomes" id="UP001500383">
    <property type="component" value="Unassembled WGS sequence"/>
</dbReference>
<keyword evidence="4" id="KW-0175">Coiled coil</keyword>
<dbReference type="InterPro" id="IPR016195">
    <property type="entry name" value="Pol/histidinol_Pase-like"/>
</dbReference>
<keyword evidence="2" id="KW-0234">DNA repair</keyword>
<sequence length="946" mass="104782">MRTQLNRIELQDDGTHYYRADFQVHTPRDANWDGPRPRTEDERVAWAKSFLAAARENQLNAVAISDHHDFAMYPYVRQAALDEVDNEGTPILDKERLVVFPALELTLQVPCQAILILDADFPLDRLDDVLKALHHEPFNAAARSLPTTTVLPKSDSIPNVCAQLDLKPWLKGRYILLPNVTPSGHKSLIRDSFQDKYKDALTVCVAGYLDGSVAILEKKPGKATILEGRDGNWGDRPIALFQTSDSRKSDFAELGSAATWVKWSRPTAEALRQASLARESRISHAEPAVPNVWISRVVVSHSKFMGRLDSRLNPQYTAIIGGRGTGKSSVLDYMRWALGDQVANTGEEDELVDPRARQRRLINATLVPYDAVVEVYLVINGVPHVVRRHAKSGEFELQVGDEDFATVHETIVQRLLPVQAYSQKQLSSVAIRVDELTRFLETPILRQLEDIDRRHVETQGRLRENYGTLQRHRSVTREMEQSRARIKSLTGQAQALRDGLTGLSEADRMLLDHKAGHDQAATAVAAWRQQLAALEVETEALRSAYRRAANLVSVHEDAPEELKADLGIAVTAIHKALQQAEIALGTIGDSLSVAVAPSGSIDASLGAVDRRLTSFNERYGAVKERSTAHETKLRQLAELEYQINEATDLLGKQELECGRLGDPAGEHDRFREKLRELNSERSQALQTQCVALSAASDQLIRASLEVGHNFAEVQSKFRGLVTGSGLRGNKIENLFDMLKTDKDPATTWEAILAELELVMLLEPDGELTSELAPTLSRLGFTVTDLQRIKPKITPEAWLDLSLTPLVDQPVFEYQSKPGTYIPFSSASAGQQATALLTTLLTQDGMPLLIDQPEEDLDSETVQHIVAKIWEAKGRRQLILASHNANLVVNGDADLVLVCGYTTAGDQSAGTIKSSGAIDQPEIRDAITTVMEGGEKAFRLRKEKYGF</sequence>
<dbReference type="EMBL" id="BAAAQG010000003">
    <property type="protein sequence ID" value="GAA1702424.1"/>
    <property type="molecule type" value="Genomic_DNA"/>
</dbReference>
<evidence type="ECO:0000259" key="5">
    <source>
        <dbReference type="Pfam" id="PF02463"/>
    </source>
</evidence>
<reference evidence="6 7" key="1">
    <citation type="journal article" date="2019" name="Int. J. Syst. Evol. Microbiol.">
        <title>The Global Catalogue of Microorganisms (GCM) 10K type strain sequencing project: providing services to taxonomists for standard genome sequencing and annotation.</title>
        <authorList>
            <consortium name="The Broad Institute Genomics Platform"/>
            <consortium name="The Broad Institute Genome Sequencing Center for Infectious Disease"/>
            <person name="Wu L."/>
            <person name="Ma J."/>
        </authorList>
    </citation>
    <scope>NUCLEOTIDE SEQUENCE [LARGE SCALE GENOMIC DNA]</scope>
    <source>
        <strain evidence="6 7">JCM 16002</strain>
    </source>
</reference>
<keyword evidence="7" id="KW-1185">Reference proteome</keyword>
<feature type="domain" description="RecF/RecN/SMC N-terminal" evidence="5">
    <location>
        <begin position="294"/>
        <end position="891"/>
    </location>
</feature>
<dbReference type="SUPFAM" id="SSF89550">
    <property type="entry name" value="PHP domain-like"/>
    <property type="match status" value="1"/>
</dbReference>
<dbReference type="Gene3D" id="3.20.20.140">
    <property type="entry name" value="Metal-dependent hydrolases"/>
    <property type="match status" value="1"/>
</dbReference>